<sequence>MAEEFAEANRKFFDDLADKYDIKPWQQDLHRKITTEIQEKATTFIEPRLAAHPPGLRLLDYACGTGMLSRALAPWITTTIGIDISPKMVDRYNALASSPTPSTKDNKTITGIVGDLLNPTPSPSLSSPDFYNFDIAGVCAGFHHFHSPALAIERLAERVKPGGVVLIVDFCLEDEEGKWIPSRADHTVTAHGFSEGTMRSVFGGAGLVEVGYSVMPGTVTLRMDGAGEGGIERKVFLGRARKP</sequence>
<name>A0AA43QTY5_9LECA</name>
<dbReference type="EMBL" id="JAPUFD010000015">
    <property type="protein sequence ID" value="MDI1491524.1"/>
    <property type="molecule type" value="Genomic_DNA"/>
</dbReference>
<dbReference type="SUPFAM" id="SSF53335">
    <property type="entry name" value="S-adenosyl-L-methionine-dependent methyltransferases"/>
    <property type="match status" value="1"/>
</dbReference>
<dbReference type="Proteomes" id="UP001161017">
    <property type="component" value="Unassembled WGS sequence"/>
</dbReference>
<dbReference type="PANTHER" id="PTHR43861">
    <property type="entry name" value="TRANS-ACONITATE 2-METHYLTRANSFERASE-RELATED"/>
    <property type="match status" value="1"/>
</dbReference>
<gene>
    <name evidence="2" type="ORF">OHK93_002733</name>
</gene>
<evidence type="ECO:0000256" key="1">
    <source>
        <dbReference type="ARBA" id="ARBA00022679"/>
    </source>
</evidence>
<evidence type="ECO:0000313" key="3">
    <source>
        <dbReference type="Proteomes" id="UP001161017"/>
    </source>
</evidence>
<dbReference type="Gene3D" id="3.40.50.150">
    <property type="entry name" value="Vaccinia Virus protein VP39"/>
    <property type="match status" value="1"/>
</dbReference>
<evidence type="ECO:0000313" key="2">
    <source>
        <dbReference type="EMBL" id="MDI1491524.1"/>
    </source>
</evidence>
<keyword evidence="1" id="KW-0808">Transferase</keyword>
<dbReference type="InterPro" id="IPR029063">
    <property type="entry name" value="SAM-dependent_MTases_sf"/>
</dbReference>
<reference evidence="2" key="1">
    <citation type="journal article" date="2023" name="Genome Biol. Evol.">
        <title>First Whole Genome Sequence and Flow Cytometry Genome Size Data for the Lichen-Forming Fungus Ramalina farinacea (Ascomycota).</title>
        <authorList>
            <person name="Llewellyn T."/>
            <person name="Mian S."/>
            <person name="Hill R."/>
            <person name="Leitch I.J."/>
            <person name="Gaya E."/>
        </authorList>
    </citation>
    <scope>NUCLEOTIDE SEQUENCE</scope>
    <source>
        <strain evidence="2">LIQ254RAFAR</strain>
    </source>
</reference>
<evidence type="ECO:0008006" key="4">
    <source>
        <dbReference type="Google" id="ProtNLM"/>
    </source>
</evidence>
<proteinExistence type="predicted"/>
<accession>A0AA43QTY5</accession>
<dbReference type="GO" id="GO:0016740">
    <property type="term" value="F:transferase activity"/>
    <property type="evidence" value="ECO:0007669"/>
    <property type="project" value="UniProtKB-KW"/>
</dbReference>
<dbReference type="Pfam" id="PF13489">
    <property type="entry name" value="Methyltransf_23"/>
    <property type="match status" value="1"/>
</dbReference>
<organism evidence="2 3">
    <name type="scientific">Ramalina farinacea</name>
    <dbReference type="NCBI Taxonomy" id="258253"/>
    <lineage>
        <taxon>Eukaryota</taxon>
        <taxon>Fungi</taxon>
        <taxon>Dikarya</taxon>
        <taxon>Ascomycota</taxon>
        <taxon>Pezizomycotina</taxon>
        <taxon>Lecanoromycetes</taxon>
        <taxon>OSLEUM clade</taxon>
        <taxon>Lecanoromycetidae</taxon>
        <taxon>Lecanorales</taxon>
        <taxon>Lecanorineae</taxon>
        <taxon>Ramalinaceae</taxon>
        <taxon>Ramalina</taxon>
    </lineage>
</organism>
<dbReference type="CDD" id="cd02440">
    <property type="entry name" value="AdoMet_MTases"/>
    <property type="match status" value="1"/>
</dbReference>
<dbReference type="AlphaFoldDB" id="A0AA43QTY5"/>
<dbReference type="PANTHER" id="PTHR43861:SF3">
    <property type="entry name" value="PUTATIVE (AFU_ORTHOLOGUE AFUA_2G14390)-RELATED"/>
    <property type="match status" value="1"/>
</dbReference>
<comment type="caution">
    <text evidence="2">The sequence shown here is derived from an EMBL/GenBank/DDBJ whole genome shotgun (WGS) entry which is preliminary data.</text>
</comment>
<keyword evidence="3" id="KW-1185">Reference proteome</keyword>
<protein>
    <recommendedName>
        <fullName evidence="4">S-adenosyl-L-methionine-dependent methyltransferase</fullName>
    </recommendedName>
</protein>